<name>A0A820B3J5_9BILA</name>
<keyword evidence="1" id="KW-0472">Membrane</keyword>
<feature type="transmembrane region" description="Helical" evidence="1">
    <location>
        <begin position="530"/>
        <end position="553"/>
    </location>
</feature>
<keyword evidence="1" id="KW-0812">Transmembrane</keyword>
<gene>
    <name evidence="3" type="ORF">UXM345_LOCUS27153</name>
</gene>
<dbReference type="AlphaFoldDB" id="A0A820B3J5"/>
<dbReference type="EMBL" id="CAJOBF010005769">
    <property type="protein sequence ID" value="CAF4186160.1"/>
    <property type="molecule type" value="Genomic_DNA"/>
</dbReference>
<comment type="caution">
    <text evidence="3">The sequence shown here is derived from an EMBL/GenBank/DDBJ whole genome shotgun (WGS) entry which is preliminary data.</text>
</comment>
<proteinExistence type="predicted"/>
<feature type="chain" id="PRO_5032457057" evidence="2">
    <location>
        <begin position="23"/>
        <end position="700"/>
    </location>
</feature>
<keyword evidence="1" id="KW-1133">Transmembrane helix</keyword>
<accession>A0A820B3J5</accession>
<evidence type="ECO:0000313" key="4">
    <source>
        <dbReference type="Proteomes" id="UP000663842"/>
    </source>
</evidence>
<evidence type="ECO:0000256" key="1">
    <source>
        <dbReference type="SAM" id="Phobius"/>
    </source>
</evidence>
<feature type="signal peptide" evidence="2">
    <location>
        <begin position="1"/>
        <end position="22"/>
    </location>
</feature>
<evidence type="ECO:0000313" key="3">
    <source>
        <dbReference type="EMBL" id="CAF4186160.1"/>
    </source>
</evidence>
<feature type="transmembrane region" description="Helical" evidence="1">
    <location>
        <begin position="484"/>
        <end position="509"/>
    </location>
</feature>
<protein>
    <submittedName>
        <fullName evidence="3">Uncharacterized protein</fullName>
    </submittedName>
</protein>
<dbReference type="Proteomes" id="UP000663842">
    <property type="component" value="Unassembled WGS sequence"/>
</dbReference>
<sequence length="700" mass="79909">MMFLRLLLRVLLSICLLSECFTNIQNIKQQDAYTYGVRLVANDEFGILAQNEQMQFIIIQNPYNENSSNCTLDFLAITKFDHEKRDSGLMMIYGLAIENEDNVKDYLVFAYVGEDWQNNVYLMLTYLIKPDNTSLCPRFLGSSKIKALIDSWEWMERPLLTIDPLGTRAYAFGWGAILSMDITSISNMSSSSTYVEATVEEYPFQRGFFPKAFAVIRKQIIFVVGILKIDRYFRPHLFAIKLNKAPNISILNEIRLSSTVFGLSSTNYDQYSSMSIAVHDDQETTFLIISTVSRPVYSYDDRTLRKRPLYTFPNNQQTIGLIEIPPLSPLPPYTMHNVIVWASGFGILLDIGVGLLIPASLPNYCSRSIVGTSYIKIYASEPCIAGTFQQNERSSGPCLICPPGTMNDGSKHSRKECKICIKNNMSYCLRGALTETLMIDVNNFDQATPYSDSSKSTEFGDILLHNIFKLNTSSIHCLLISCQWWIFITIVIIGFVFVTMGILICFPKFKKYRRLLQKIFIKMDLIEKSTMWIGGIGSLLILVFIIFAIKFSYTFARLYSIEYIQKHILWKNNLSFLSLNTKFTSTLQLLSIRKHLDEQFLFDILDREQDFTLILQSVNTGFTCADLSMQEIMADENLHVLSKNYNCTLNETNGILSISTVLPDHRVTMQFNLNGPYFVGGLRKCFSPLGWVCVFLSMKP</sequence>
<organism evidence="3 4">
    <name type="scientific">Rotaria magnacalcarata</name>
    <dbReference type="NCBI Taxonomy" id="392030"/>
    <lineage>
        <taxon>Eukaryota</taxon>
        <taxon>Metazoa</taxon>
        <taxon>Spiralia</taxon>
        <taxon>Gnathifera</taxon>
        <taxon>Rotifera</taxon>
        <taxon>Eurotatoria</taxon>
        <taxon>Bdelloidea</taxon>
        <taxon>Philodinida</taxon>
        <taxon>Philodinidae</taxon>
        <taxon>Rotaria</taxon>
    </lineage>
</organism>
<keyword evidence="2" id="KW-0732">Signal</keyword>
<reference evidence="3" key="1">
    <citation type="submission" date="2021-02" db="EMBL/GenBank/DDBJ databases">
        <authorList>
            <person name="Nowell W R."/>
        </authorList>
    </citation>
    <scope>NUCLEOTIDE SEQUENCE</scope>
</reference>
<evidence type="ECO:0000256" key="2">
    <source>
        <dbReference type="SAM" id="SignalP"/>
    </source>
</evidence>